<evidence type="ECO:0000256" key="1">
    <source>
        <dbReference type="SAM" id="MobiDB-lite"/>
    </source>
</evidence>
<gene>
    <name evidence="5" type="ORF">G6O67_000381</name>
</gene>
<dbReference type="Pfam" id="PF00026">
    <property type="entry name" value="Asp"/>
    <property type="match status" value="1"/>
</dbReference>
<dbReference type="Proteomes" id="UP000557566">
    <property type="component" value="Unassembled WGS sequence"/>
</dbReference>
<keyword evidence="2" id="KW-0472">Membrane</keyword>
<feature type="region of interest" description="Disordered" evidence="1">
    <location>
        <begin position="475"/>
        <end position="502"/>
    </location>
</feature>
<evidence type="ECO:0000259" key="4">
    <source>
        <dbReference type="PROSITE" id="PS51767"/>
    </source>
</evidence>
<keyword evidence="2" id="KW-1133">Transmembrane helix</keyword>
<evidence type="ECO:0000256" key="2">
    <source>
        <dbReference type="SAM" id="Phobius"/>
    </source>
</evidence>
<dbReference type="SUPFAM" id="SSF50630">
    <property type="entry name" value="Acid proteases"/>
    <property type="match status" value="1"/>
</dbReference>
<dbReference type="Gene3D" id="2.40.70.10">
    <property type="entry name" value="Acid Proteases"/>
    <property type="match status" value="2"/>
</dbReference>
<accession>A0A8H4PZ05</accession>
<dbReference type="AlphaFoldDB" id="A0A8H4PZ05"/>
<feature type="chain" id="PRO_5034197102" description="Peptidase A1 domain-containing protein" evidence="3">
    <location>
        <begin position="20"/>
        <end position="678"/>
    </location>
</feature>
<dbReference type="InterPro" id="IPR033121">
    <property type="entry name" value="PEPTIDASE_A1"/>
</dbReference>
<dbReference type="EMBL" id="JAAVMX010000001">
    <property type="protein sequence ID" value="KAF4513059.1"/>
    <property type="molecule type" value="Genomic_DNA"/>
</dbReference>
<keyword evidence="2" id="KW-0812">Transmembrane</keyword>
<feature type="compositionally biased region" description="Basic and acidic residues" evidence="1">
    <location>
        <begin position="480"/>
        <end position="489"/>
    </location>
</feature>
<evidence type="ECO:0000256" key="3">
    <source>
        <dbReference type="SAM" id="SignalP"/>
    </source>
</evidence>
<feature type="signal peptide" evidence="3">
    <location>
        <begin position="1"/>
        <end position="19"/>
    </location>
</feature>
<feature type="region of interest" description="Disordered" evidence="1">
    <location>
        <begin position="420"/>
        <end position="440"/>
    </location>
</feature>
<keyword evidence="3" id="KW-0732">Signal</keyword>
<feature type="region of interest" description="Disordered" evidence="1">
    <location>
        <begin position="517"/>
        <end position="545"/>
    </location>
</feature>
<dbReference type="OrthoDB" id="5233646at2759"/>
<dbReference type="InterPro" id="IPR021109">
    <property type="entry name" value="Peptidase_aspartic_dom_sf"/>
</dbReference>
<dbReference type="PROSITE" id="PS51767">
    <property type="entry name" value="PEPTIDASE_A1"/>
    <property type="match status" value="1"/>
</dbReference>
<sequence>MRFPASVAAAAAAAGVASALDPAPVALQASDWLGVDGNWSTVSFLLGSNSDVVNVLISTTLSEFWAVGAGGCVGKESHCTTSRGGTYDPNKSKHWSTMGLWQLGLQTFGYNDNGEYGLDTVNAYSPITNIAFGMSNVLLAAINTTNPYLGFFGLGIQQGRFGDIVADSPLTQAVKSFGWTPSYSYGYTAGAHYRNTVVSATLGGVDSARFVPHDTAFTLEQGESIPHTLVRGIQLAANESKDQPDSWSSPVEILSDWNSSFTAMIDSSTPYLWLPEPVCTRFAAALNLTYNSTYELYTLSNDLYRLYTAKNSLYFTFSLTSFDNHDNFGLPLEVPGLVNITLPLQAFVSVLEYPSARGAIKYGDPAVPYFALRKSKNDTFVIGRTFLQESYLITKFDESLYSVHQALFPANAVRDANLVPIRQPSNSPYPPPPRPHQNEELTTGQMAGIIVGAVLLCTVIIVGCCYLRRRGRLSRRGKKSKDDIDDHNDSASTLAPDSPKTPVSKILSKIVCRKHSQSRRGVPGVDKAGTKNGAGVGGVGNQTPSEAPDGQIYELSASAAPIELDAGSDRHSIGEMELTTENPPPVMSAYEMARRRMERQLRGPVPAYSPPTDGTILQPEKAMPHPRPLDTSHAMLQPSATSPMRALTRLAPGRLAHALYTASIPRGELDAYETPRYR</sequence>
<protein>
    <recommendedName>
        <fullName evidence="4">Peptidase A1 domain-containing protein</fullName>
    </recommendedName>
</protein>
<comment type="caution">
    <text evidence="5">The sequence shown here is derived from an EMBL/GenBank/DDBJ whole genome shotgun (WGS) entry which is preliminary data.</text>
</comment>
<evidence type="ECO:0000313" key="5">
    <source>
        <dbReference type="EMBL" id="KAF4513059.1"/>
    </source>
</evidence>
<proteinExistence type="predicted"/>
<name>A0A8H4PZ05_9HYPO</name>
<feature type="transmembrane region" description="Helical" evidence="2">
    <location>
        <begin position="446"/>
        <end position="467"/>
    </location>
</feature>
<reference evidence="5 6" key="1">
    <citation type="journal article" date="2020" name="Genome Biol. Evol.">
        <title>A new high-quality draft genome assembly of the Chinese cordyceps Ophiocordyceps sinensis.</title>
        <authorList>
            <person name="Shu R."/>
            <person name="Zhang J."/>
            <person name="Meng Q."/>
            <person name="Zhang H."/>
            <person name="Zhou G."/>
            <person name="Li M."/>
            <person name="Wu P."/>
            <person name="Zhao Y."/>
            <person name="Chen C."/>
            <person name="Qin Q."/>
        </authorList>
    </citation>
    <scope>NUCLEOTIDE SEQUENCE [LARGE SCALE GENOMIC DNA]</scope>
    <source>
        <strain evidence="5 6">IOZ07</strain>
    </source>
</reference>
<keyword evidence="6" id="KW-1185">Reference proteome</keyword>
<feature type="domain" description="Peptidase A1" evidence="4">
    <location>
        <begin position="40"/>
        <end position="404"/>
    </location>
</feature>
<evidence type="ECO:0000313" key="6">
    <source>
        <dbReference type="Proteomes" id="UP000557566"/>
    </source>
</evidence>
<organism evidence="5 6">
    <name type="scientific">Ophiocordyceps sinensis</name>
    <dbReference type="NCBI Taxonomy" id="72228"/>
    <lineage>
        <taxon>Eukaryota</taxon>
        <taxon>Fungi</taxon>
        <taxon>Dikarya</taxon>
        <taxon>Ascomycota</taxon>
        <taxon>Pezizomycotina</taxon>
        <taxon>Sordariomycetes</taxon>
        <taxon>Hypocreomycetidae</taxon>
        <taxon>Hypocreales</taxon>
        <taxon>Ophiocordycipitaceae</taxon>
        <taxon>Ophiocordyceps</taxon>
    </lineage>
</organism>